<accession>A0A511AE30</accession>
<proteinExistence type="inferred from homology"/>
<evidence type="ECO:0000256" key="8">
    <source>
        <dbReference type="ARBA" id="ARBA00023140"/>
    </source>
</evidence>
<evidence type="ECO:0000256" key="6">
    <source>
        <dbReference type="ARBA" id="ARBA00022946"/>
    </source>
</evidence>
<name>A0A511AE30_9MICO</name>
<keyword evidence="5" id="KW-0276">Fatty acid metabolism</keyword>
<evidence type="ECO:0000256" key="11">
    <source>
        <dbReference type="RuleBase" id="RU003557"/>
    </source>
</evidence>
<dbReference type="AlphaFoldDB" id="A0A511AE30"/>
<evidence type="ECO:0000259" key="12">
    <source>
        <dbReference type="Pfam" id="PF00108"/>
    </source>
</evidence>
<reference evidence="14 15" key="1">
    <citation type="submission" date="2019-07" db="EMBL/GenBank/DDBJ databases">
        <title>Whole genome shotgun sequence of Microbacterium aerolatum NBRC 103071.</title>
        <authorList>
            <person name="Hosoyama A."/>
            <person name="Uohara A."/>
            <person name="Ohji S."/>
            <person name="Ichikawa N."/>
        </authorList>
    </citation>
    <scope>NUCLEOTIDE SEQUENCE [LARGE SCALE GENOMIC DNA]</scope>
    <source>
        <strain evidence="14 15">NBRC 103071</strain>
    </source>
</reference>
<feature type="domain" description="Thiolase C-terminal" evidence="13">
    <location>
        <begin position="270"/>
        <end position="390"/>
    </location>
</feature>
<protein>
    <submittedName>
        <fullName evidence="14">Acetyl-CoA acetyltransferase</fullName>
    </submittedName>
</protein>
<dbReference type="PANTHER" id="PTHR43853">
    <property type="entry name" value="3-KETOACYL-COA THIOLASE, PEROXISOMAL"/>
    <property type="match status" value="1"/>
</dbReference>
<evidence type="ECO:0000256" key="1">
    <source>
        <dbReference type="ARBA" id="ARBA00004275"/>
    </source>
</evidence>
<dbReference type="NCBIfam" id="TIGR01930">
    <property type="entry name" value="AcCoA-C-Actrans"/>
    <property type="match status" value="1"/>
</dbReference>
<keyword evidence="6" id="KW-0809">Transit peptide</keyword>
<keyword evidence="7" id="KW-0443">Lipid metabolism</keyword>
<evidence type="ECO:0000313" key="14">
    <source>
        <dbReference type="EMBL" id="GEK86424.1"/>
    </source>
</evidence>
<dbReference type="GO" id="GO:0006635">
    <property type="term" value="P:fatty acid beta-oxidation"/>
    <property type="evidence" value="ECO:0007669"/>
    <property type="project" value="TreeGrafter"/>
</dbReference>
<dbReference type="GO" id="GO:0003988">
    <property type="term" value="F:acetyl-CoA C-acyltransferase activity"/>
    <property type="evidence" value="ECO:0007669"/>
    <property type="project" value="UniProtKB-ARBA"/>
</dbReference>
<dbReference type="GO" id="GO:0010124">
    <property type="term" value="P:phenylacetate catabolic process"/>
    <property type="evidence" value="ECO:0007669"/>
    <property type="project" value="TreeGrafter"/>
</dbReference>
<evidence type="ECO:0000256" key="7">
    <source>
        <dbReference type="ARBA" id="ARBA00023098"/>
    </source>
</evidence>
<dbReference type="Proteomes" id="UP000321225">
    <property type="component" value="Unassembled WGS sequence"/>
</dbReference>
<dbReference type="InterPro" id="IPR050215">
    <property type="entry name" value="Thiolase-like_sf_Thiolase"/>
</dbReference>
<evidence type="ECO:0000256" key="2">
    <source>
        <dbReference type="ARBA" id="ARBA00005189"/>
    </source>
</evidence>
<keyword evidence="9 11" id="KW-0012">Acyltransferase</keyword>
<comment type="similarity">
    <text evidence="3 11">Belongs to the thiolase-like superfamily. Thiolase family.</text>
</comment>
<dbReference type="InterPro" id="IPR020613">
    <property type="entry name" value="Thiolase_CS"/>
</dbReference>
<dbReference type="InterPro" id="IPR002155">
    <property type="entry name" value="Thiolase"/>
</dbReference>
<dbReference type="EMBL" id="BJUW01000006">
    <property type="protein sequence ID" value="GEK86424.1"/>
    <property type="molecule type" value="Genomic_DNA"/>
</dbReference>
<dbReference type="OrthoDB" id="3204099at2"/>
<dbReference type="PROSITE" id="PS00098">
    <property type="entry name" value="THIOLASE_1"/>
    <property type="match status" value="1"/>
</dbReference>
<keyword evidence="8" id="KW-0576">Peroxisome</keyword>
<dbReference type="InterPro" id="IPR020616">
    <property type="entry name" value="Thiolase_N"/>
</dbReference>
<dbReference type="CDD" id="cd00751">
    <property type="entry name" value="thiolase"/>
    <property type="match status" value="1"/>
</dbReference>
<evidence type="ECO:0000313" key="15">
    <source>
        <dbReference type="Proteomes" id="UP000321225"/>
    </source>
</evidence>
<dbReference type="PANTHER" id="PTHR43853:SF8">
    <property type="entry name" value="3-KETOACYL-COA THIOLASE, PEROXISOMAL"/>
    <property type="match status" value="1"/>
</dbReference>
<dbReference type="GO" id="GO:0005737">
    <property type="term" value="C:cytoplasm"/>
    <property type="evidence" value="ECO:0007669"/>
    <property type="project" value="UniProtKB-ARBA"/>
</dbReference>
<dbReference type="InterPro" id="IPR020615">
    <property type="entry name" value="Thiolase_acyl_enz_int_AS"/>
</dbReference>
<evidence type="ECO:0000256" key="3">
    <source>
        <dbReference type="ARBA" id="ARBA00010982"/>
    </source>
</evidence>
<keyword evidence="4 11" id="KW-0808">Transferase</keyword>
<feature type="domain" description="Thiolase N-terminal" evidence="12">
    <location>
        <begin position="5"/>
        <end position="261"/>
    </location>
</feature>
<dbReference type="Gene3D" id="3.40.47.10">
    <property type="match status" value="1"/>
</dbReference>
<evidence type="ECO:0000256" key="10">
    <source>
        <dbReference type="PIRSR" id="PIRSR000429-1"/>
    </source>
</evidence>
<sequence>MRNAVIVSTARTALAKSWRGGFNLTNPVTLGGAVIEAAVRRAKVSPDEVGDVILGCAQPEGASGNNIGRASALRAGLPISVAGQTVNRFCASGLQALVSAAQRIIADECDVVVAGGVESISLVQNTLNTTMAHEQWLERNQPDLFWPMLRTAEVVAERYGISKQRQDEYGVRSQQRASRAQADGIFAEEIIPVDTVMGITDPESGALITRDVRVERDETIREGTTYAAVSVIRPALRGGVVSAGTASPFSDGASAVVMMEEGEAHRRSLEPLGRFVGFAVAGCAPEEMGIGPALAVPKLLNRAGLTVDDIDLWELNEAFASQVLYCQDELGIADELLNVNGGAIALGHPYGCSGARMAGHGLLEARRRDVKRVVVTMCVGGGQGAAALFETM</sequence>
<dbReference type="RefSeq" id="WP_147039048.1">
    <property type="nucleotide sequence ID" value="NZ_BJUW01000006.1"/>
</dbReference>
<organism evidence="14 15">
    <name type="scientific">Microbacterium aerolatum</name>
    <dbReference type="NCBI Taxonomy" id="153731"/>
    <lineage>
        <taxon>Bacteria</taxon>
        <taxon>Bacillati</taxon>
        <taxon>Actinomycetota</taxon>
        <taxon>Actinomycetes</taxon>
        <taxon>Micrococcales</taxon>
        <taxon>Microbacteriaceae</taxon>
        <taxon>Microbacterium</taxon>
    </lineage>
</organism>
<feature type="active site" description="Acyl-thioester intermediate" evidence="10">
    <location>
        <position position="90"/>
    </location>
</feature>
<feature type="active site" description="Proton acceptor" evidence="10">
    <location>
        <position position="348"/>
    </location>
</feature>
<dbReference type="NCBIfam" id="NF005494">
    <property type="entry name" value="PRK07108.1"/>
    <property type="match status" value="1"/>
</dbReference>
<dbReference type="Pfam" id="PF00108">
    <property type="entry name" value="Thiolase_N"/>
    <property type="match status" value="1"/>
</dbReference>
<dbReference type="PIRSF" id="PIRSF000429">
    <property type="entry name" value="Ac-CoA_Ac_transf"/>
    <property type="match status" value="1"/>
</dbReference>
<evidence type="ECO:0000256" key="9">
    <source>
        <dbReference type="ARBA" id="ARBA00023315"/>
    </source>
</evidence>
<dbReference type="InterPro" id="IPR020617">
    <property type="entry name" value="Thiolase_C"/>
</dbReference>
<comment type="caution">
    <text evidence="14">The sequence shown here is derived from an EMBL/GenBank/DDBJ whole genome shotgun (WGS) entry which is preliminary data.</text>
</comment>
<dbReference type="PROSITE" id="PS00737">
    <property type="entry name" value="THIOLASE_2"/>
    <property type="match status" value="1"/>
</dbReference>
<dbReference type="InterPro" id="IPR016039">
    <property type="entry name" value="Thiolase-like"/>
</dbReference>
<keyword evidence="15" id="KW-1185">Reference proteome</keyword>
<dbReference type="Pfam" id="PF02803">
    <property type="entry name" value="Thiolase_C"/>
    <property type="match status" value="1"/>
</dbReference>
<evidence type="ECO:0000256" key="5">
    <source>
        <dbReference type="ARBA" id="ARBA00022832"/>
    </source>
</evidence>
<gene>
    <name evidence="14" type="ORF">MAE01_16000</name>
</gene>
<feature type="active site" description="Proton acceptor" evidence="10">
    <location>
        <position position="378"/>
    </location>
</feature>
<evidence type="ECO:0000259" key="13">
    <source>
        <dbReference type="Pfam" id="PF02803"/>
    </source>
</evidence>
<comment type="subcellular location">
    <subcellularLocation>
        <location evidence="1">Peroxisome</location>
    </subcellularLocation>
</comment>
<comment type="pathway">
    <text evidence="2">Lipid metabolism.</text>
</comment>
<dbReference type="SUPFAM" id="SSF53901">
    <property type="entry name" value="Thiolase-like"/>
    <property type="match status" value="2"/>
</dbReference>
<evidence type="ECO:0000256" key="4">
    <source>
        <dbReference type="ARBA" id="ARBA00022679"/>
    </source>
</evidence>
<dbReference type="FunFam" id="3.40.47.10:FF:000010">
    <property type="entry name" value="Acetyl-CoA acetyltransferase (Thiolase)"/>
    <property type="match status" value="1"/>
</dbReference>